<feature type="compositionally biased region" description="Basic and acidic residues" evidence="1">
    <location>
        <begin position="77"/>
        <end position="89"/>
    </location>
</feature>
<evidence type="ECO:0000256" key="1">
    <source>
        <dbReference type="SAM" id="MobiDB-lite"/>
    </source>
</evidence>
<feature type="compositionally biased region" description="Polar residues" evidence="1">
    <location>
        <begin position="62"/>
        <end position="76"/>
    </location>
</feature>
<dbReference type="AlphaFoldDB" id="A0A645BVJ1"/>
<protein>
    <submittedName>
        <fullName evidence="2">Uncharacterized protein</fullName>
    </submittedName>
</protein>
<feature type="region of interest" description="Disordered" evidence="1">
    <location>
        <begin position="1"/>
        <end position="138"/>
    </location>
</feature>
<feature type="compositionally biased region" description="Polar residues" evidence="1">
    <location>
        <begin position="90"/>
        <end position="104"/>
    </location>
</feature>
<reference evidence="2" key="1">
    <citation type="submission" date="2019-08" db="EMBL/GenBank/DDBJ databases">
        <authorList>
            <person name="Kucharzyk K."/>
            <person name="Murdoch R.W."/>
            <person name="Higgins S."/>
            <person name="Loffler F."/>
        </authorList>
    </citation>
    <scope>NUCLEOTIDE SEQUENCE</scope>
</reference>
<gene>
    <name evidence="2" type="ORF">SDC9_116216</name>
</gene>
<comment type="caution">
    <text evidence="2">The sequence shown here is derived from an EMBL/GenBank/DDBJ whole genome shotgun (WGS) entry which is preliminary data.</text>
</comment>
<organism evidence="2">
    <name type="scientific">bioreactor metagenome</name>
    <dbReference type="NCBI Taxonomy" id="1076179"/>
    <lineage>
        <taxon>unclassified sequences</taxon>
        <taxon>metagenomes</taxon>
        <taxon>ecological metagenomes</taxon>
    </lineage>
</organism>
<feature type="compositionally biased region" description="Polar residues" evidence="1">
    <location>
        <begin position="24"/>
        <end position="45"/>
    </location>
</feature>
<dbReference type="EMBL" id="VSSQ01022760">
    <property type="protein sequence ID" value="MPM69272.1"/>
    <property type="molecule type" value="Genomic_DNA"/>
</dbReference>
<evidence type="ECO:0000313" key="2">
    <source>
        <dbReference type="EMBL" id="MPM69272.1"/>
    </source>
</evidence>
<sequence length="138" mass="16179">MLVQEQWRNIHPARGSADLEHQPHTQSAKNPSIDSRKQNVVSHVLQSGYCPEKSQKSRKNDCAQNRRQSELPTQQRGSDEKHEAVENQHDQGNIQSEEMIQNNGKPRRSPGDQIFWQNERRNRKSNNDIPCDNRRNWF</sequence>
<accession>A0A645BVJ1</accession>
<proteinExistence type="predicted"/>
<name>A0A645BVJ1_9ZZZZ</name>